<accession>A0A9P7A3D7</accession>
<dbReference type="EMBL" id="JABBWD010000005">
    <property type="protein sequence ID" value="KAG1781719.1"/>
    <property type="molecule type" value="Genomic_DNA"/>
</dbReference>
<evidence type="ECO:0000313" key="1">
    <source>
        <dbReference type="EMBL" id="KAG1781719.1"/>
    </source>
</evidence>
<dbReference type="Proteomes" id="UP000714275">
    <property type="component" value="Unassembled WGS sequence"/>
</dbReference>
<proteinExistence type="predicted"/>
<dbReference type="InterPro" id="IPR032675">
    <property type="entry name" value="LRR_dom_sf"/>
</dbReference>
<sequence>MHAALGNLEVIYTVCSYTQLGSLPALASTCRAFERPALNILWMDLQSPEPLIKCLPSDLFSIDRERLVLQKPPDGMIWDTLCKYTSRVHSITATQSRRLTAIIEPLSSLMLSCPSASASLFPNLRKLIWFADGTHSAVAFLRMTLVPSLLVLDVRISSASSAFLSVLSSVGALCPHLQDMALRIQPVTDESFRKISLFVTQPISQLYHLHSLLVWDLGNQGIKHVMRLRALRSLSLDLRTFLACERKSRLEFPGFHDLIFLGLSTDSFKRASNFLSSLRVMESKEIKIDFNQVAHPSTSGSTTLSQFFTILQERCDTDKLEDFTLLGISGKVRAEPGVFMPLQACPNLTRLSVERGCDISISDEELCQLVRNWPKLEVLKISCYNPIDNTTMPTLHGLIELIRLCPILTSLVLVIDATKLDGIDLKSPGGGSCNKYLKHLVLGNSPLGIPLKVALILSGLFPNLEQVNLDCPDTVQIKKSTMERRASVNSFLGGFSIIRERCTKS</sequence>
<dbReference type="AlphaFoldDB" id="A0A9P7A3D7"/>
<dbReference type="OrthoDB" id="3543113at2759"/>
<comment type="caution">
    <text evidence="1">The sequence shown here is derived from an EMBL/GenBank/DDBJ whole genome shotgun (WGS) entry which is preliminary data.</text>
</comment>
<dbReference type="SUPFAM" id="SSF52047">
    <property type="entry name" value="RNI-like"/>
    <property type="match status" value="1"/>
</dbReference>
<organism evidence="1 2">
    <name type="scientific">Suillus placidus</name>
    <dbReference type="NCBI Taxonomy" id="48579"/>
    <lineage>
        <taxon>Eukaryota</taxon>
        <taxon>Fungi</taxon>
        <taxon>Dikarya</taxon>
        <taxon>Basidiomycota</taxon>
        <taxon>Agaricomycotina</taxon>
        <taxon>Agaricomycetes</taxon>
        <taxon>Agaricomycetidae</taxon>
        <taxon>Boletales</taxon>
        <taxon>Suillineae</taxon>
        <taxon>Suillaceae</taxon>
        <taxon>Suillus</taxon>
    </lineage>
</organism>
<evidence type="ECO:0000313" key="2">
    <source>
        <dbReference type="Proteomes" id="UP000714275"/>
    </source>
</evidence>
<name>A0A9P7A3D7_9AGAM</name>
<protein>
    <submittedName>
        <fullName evidence="1">Uncharacterized protein</fullName>
    </submittedName>
</protein>
<gene>
    <name evidence="1" type="ORF">EV702DRAFT_603098</name>
</gene>
<reference evidence="1" key="1">
    <citation type="journal article" date="2020" name="New Phytol.">
        <title>Comparative genomics reveals dynamic genome evolution in host specialist ectomycorrhizal fungi.</title>
        <authorList>
            <person name="Lofgren L.A."/>
            <person name="Nguyen N.H."/>
            <person name="Vilgalys R."/>
            <person name="Ruytinx J."/>
            <person name="Liao H.L."/>
            <person name="Branco S."/>
            <person name="Kuo A."/>
            <person name="LaButti K."/>
            <person name="Lipzen A."/>
            <person name="Andreopoulos W."/>
            <person name="Pangilinan J."/>
            <person name="Riley R."/>
            <person name="Hundley H."/>
            <person name="Na H."/>
            <person name="Barry K."/>
            <person name="Grigoriev I.V."/>
            <person name="Stajich J.E."/>
            <person name="Kennedy P.G."/>
        </authorList>
    </citation>
    <scope>NUCLEOTIDE SEQUENCE</scope>
    <source>
        <strain evidence="1">DOB743</strain>
    </source>
</reference>
<dbReference type="Gene3D" id="3.80.10.10">
    <property type="entry name" value="Ribonuclease Inhibitor"/>
    <property type="match status" value="1"/>
</dbReference>
<keyword evidence="2" id="KW-1185">Reference proteome</keyword>